<dbReference type="InterPro" id="IPR027417">
    <property type="entry name" value="P-loop_NTPase"/>
</dbReference>
<dbReference type="EMBL" id="LR746496">
    <property type="protein sequence ID" value="CAA7603008.1"/>
    <property type="molecule type" value="Genomic_DNA"/>
</dbReference>
<name>A0A8S0W5B9_9FIRM</name>
<dbReference type="GO" id="GO:0016887">
    <property type="term" value="F:ATP hydrolysis activity"/>
    <property type="evidence" value="ECO:0007669"/>
    <property type="project" value="TreeGrafter"/>
</dbReference>
<evidence type="ECO:0000256" key="1">
    <source>
        <dbReference type="ARBA" id="ARBA00022741"/>
    </source>
</evidence>
<evidence type="ECO:0000313" key="3">
    <source>
        <dbReference type="EMBL" id="CAA7603008.1"/>
    </source>
</evidence>
<evidence type="ECO:0000313" key="5">
    <source>
        <dbReference type="Proteomes" id="UP001071230"/>
    </source>
</evidence>
<dbReference type="Proteomes" id="UP000836597">
    <property type="component" value="Chromosome"/>
</dbReference>
<dbReference type="SUPFAM" id="SSF52540">
    <property type="entry name" value="P-loop containing nucleoside triphosphate hydrolases"/>
    <property type="match status" value="1"/>
</dbReference>
<keyword evidence="2" id="KW-0067">ATP-binding</keyword>
<dbReference type="Proteomes" id="UP001071230">
    <property type="component" value="Unassembled WGS sequence"/>
</dbReference>
<dbReference type="Gene3D" id="3.40.50.300">
    <property type="entry name" value="P-loop containing nucleotide triphosphate hydrolases"/>
    <property type="match status" value="1"/>
</dbReference>
<dbReference type="KEGG" id="aacx:DEACI_3831"/>
<dbReference type="AlphaFoldDB" id="A0A8S0W5B9"/>
<dbReference type="PANTHER" id="PTHR43384">
    <property type="entry name" value="SEPTUM SITE-DETERMINING PROTEIN MIND HOMOLOG, CHLOROPLASTIC-RELATED"/>
    <property type="match status" value="1"/>
</dbReference>
<dbReference type="GO" id="GO:0009898">
    <property type="term" value="C:cytoplasmic side of plasma membrane"/>
    <property type="evidence" value="ECO:0007669"/>
    <property type="project" value="TreeGrafter"/>
</dbReference>
<keyword evidence="1" id="KW-0547">Nucleotide-binding</keyword>
<protein>
    <submittedName>
        <fullName evidence="4">ATPase involved in chromosome partitioning</fullName>
    </submittedName>
    <submittedName>
        <fullName evidence="3">CobQ/CobB/MinD/ParA nucleotide binding domain protein</fullName>
    </submittedName>
</protein>
<accession>A0A8S0W5B9</accession>
<gene>
    <name evidence="4" type="ORF">DEACI_0310</name>
    <name evidence="3" type="ORF">DEACI_3831</name>
</gene>
<sequence>MSAGSRLLTWFDVDLALQKKLRRGDWASEVAEVQVYADGVDIYLKEGAKKKVREDLARSFGDWYSAAEDRIYLEGTPTEKRVLQVAFLEESGVPTESVFRPLFREVVLFPERLEGEAFSPPAPAQGDPQLYSFYSFKGGVGRTLHLLAMLKALSGENTHGPHVLVVDADVEAPGLTWWVRKKGESPEFSYVDFLALAQYDDSPDYNLTMGLAVHAIKEAPVSVGKTKFFFLPAFRTVEQLMRMPVAPEHLTRGSHGAWLAGDLLFRLGRMLGVDYILLDLRAGLSELTAPLLFDSRCLRFLVTTYSEQSVEGMKLVLSQLAKVASPEPETVYDPVLLFSMVPGELRDSAKLLEIQEELIALYPDMGEDDATPPRLTIGQSYFGQELLYLGDLESSWKKLEGTSVYECTQEIVRHLPSASSEPPVKAPSRQQIKEGLNRLEQICSRLENAESGEGEDFLPIQAIQSLGQRYADRIPLAVVIGSKGAGKTYMYLQLVRLGVWEKFLNDLHLDSIFKAETGTVRLFPFLESYNLEDVAKKMVEDQRTVVWREFGFPDEWNRTIMRDAIRAKVKEPGWDVTDWRKFWVHLMGLSLGIKCAFGSPITMEDLQEFLKSRASRVAVLIDGLEDIFPDAKTDVAQQNALKGLLEIPEMLRDFRENYLGVVCFIRRDLLRSVIKQNVSQYEMRYRPFDLTWNLDEALRLALWVALRADVLNPPSDTKEIIRLEPHELADRLTGLWGRKLGSEKSKEAITANWVLAALSDFNGQLQARDLVRFLKYAAGGSRKSISYDDRFIQPAAIRRAIEPCSKDKITEFEEEFTNIQSVFSKLKGYEDGQRKVPFTADVFGLTAEEIEQLEILGVLRKDKEKYYIPEIFRHGLGFTLDRGARPMVLAWKRKKM</sequence>
<evidence type="ECO:0000256" key="2">
    <source>
        <dbReference type="ARBA" id="ARBA00022840"/>
    </source>
</evidence>
<keyword evidence="5" id="KW-1185">Reference proteome</keyword>
<dbReference type="GO" id="GO:0005829">
    <property type="term" value="C:cytosol"/>
    <property type="evidence" value="ECO:0007669"/>
    <property type="project" value="TreeGrafter"/>
</dbReference>
<dbReference type="RefSeq" id="WP_240986292.1">
    <property type="nucleotide sequence ID" value="NZ_CDGJ01000003.1"/>
</dbReference>
<evidence type="ECO:0000313" key="4">
    <source>
        <dbReference type="EMBL" id="CEJ05890.1"/>
    </source>
</evidence>
<dbReference type="GO" id="GO:0005524">
    <property type="term" value="F:ATP binding"/>
    <property type="evidence" value="ECO:0007669"/>
    <property type="project" value="UniProtKB-KW"/>
</dbReference>
<dbReference type="NCBIfam" id="NF047398">
    <property type="entry name" value="AAA_KGGVGR"/>
    <property type="match status" value="1"/>
</dbReference>
<proteinExistence type="predicted"/>
<dbReference type="EMBL" id="CDGJ01000003">
    <property type="protein sequence ID" value="CEJ05890.1"/>
    <property type="molecule type" value="Genomic_DNA"/>
</dbReference>
<dbReference type="PANTHER" id="PTHR43384:SF6">
    <property type="entry name" value="SEPTUM SITE-DETERMINING PROTEIN MIND HOMOLOG, CHLOROPLASTIC"/>
    <property type="match status" value="1"/>
</dbReference>
<organism evidence="3">
    <name type="scientific">Acididesulfobacillus acetoxydans</name>
    <dbReference type="NCBI Taxonomy" id="1561005"/>
    <lineage>
        <taxon>Bacteria</taxon>
        <taxon>Bacillati</taxon>
        <taxon>Bacillota</taxon>
        <taxon>Clostridia</taxon>
        <taxon>Eubacteriales</taxon>
        <taxon>Peptococcaceae</taxon>
        <taxon>Acididesulfobacillus</taxon>
    </lineage>
</organism>
<dbReference type="InterPro" id="IPR050625">
    <property type="entry name" value="ParA/MinD_ATPase"/>
</dbReference>
<reference evidence="4" key="1">
    <citation type="submission" date="2014-11" db="EMBL/GenBank/DDBJ databases">
        <authorList>
            <person name="Hornung B.V."/>
        </authorList>
    </citation>
    <scope>NUCLEOTIDE SEQUENCE</scope>
    <source>
        <strain evidence="4">INE</strain>
    </source>
</reference>
<reference evidence="3" key="2">
    <citation type="submission" date="2020-01" db="EMBL/GenBank/DDBJ databases">
        <authorList>
            <person name="Hornung B."/>
        </authorList>
    </citation>
    <scope>NUCLEOTIDE SEQUENCE</scope>
    <source>
        <strain evidence="3">PacBioINE</strain>
    </source>
</reference>
<dbReference type="GO" id="GO:0051782">
    <property type="term" value="P:negative regulation of cell division"/>
    <property type="evidence" value="ECO:0007669"/>
    <property type="project" value="TreeGrafter"/>
</dbReference>